<organism evidence="1 2">
    <name type="scientific">Ambispora leptoticha</name>
    <dbReference type="NCBI Taxonomy" id="144679"/>
    <lineage>
        <taxon>Eukaryota</taxon>
        <taxon>Fungi</taxon>
        <taxon>Fungi incertae sedis</taxon>
        <taxon>Mucoromycota</taxon>
        <taxon>Glomeromycotina</taxon>
        <taxon>Glomeromycetes</taxon>
        <taxon>Archaeosporales</taxon>
        <taxon>Ambisporaceae</taxon>
        <taxon>Ambispora</taxon>
    </lineage>
</organism>
<reference evidence="1" key="1">
    <citation type="submission" date="2021-06" db="EMBL/GenBank/DDBJ databases">
        <authorList>
            <person name="Kallberg Y."/>
            <person name="Tangrot J."/>
            <person name="Rosling A."/>
        </authorList>
    </citation>
    <scope>NUCLEOTIDE SEQUENCE</scope>
    <source>
        <strain evidence="1">FL130A</strain>
    </source>
</reference>
<dbReference type="AlphaFoldDB" id="A0A9N9JIF1"/>
<evidence type="ECO:0000313" key="2">
    <source>
        <dbReference type="Proteomes" id="UP000789508"/>
    </source>
</evidence>
<gene>
    <name evidence="1" type="ORF">ALEPTO_LOCUS14638</name>
</gene>
<name>A0A9N9JIF1_9GLOM</name>
<proteinExistence type="predicted"/>
<evidence type="ECO:0000313" key="1">
    <source>
        <dbReference type="EMBL" id="CAG8780147.1"/>
    </source>
</evidence>
<dbReference type="Proteomes" id="UP000789508">
    <property type="component" value="Unassembled WGS sequence"/>
</dbReference>
<sequence>SEKSKKEIKKLQIWTRTGCLVSSIPTRLPELTERKGYRLVSGLSQ</sequence>
<keyword evidence="2" id="KW-1185">Reference proteome</keyword>
<feature type="non-terminal residue" evidence="1">
    <location>
        <position position="1"/>
    </location>
</feature>
<dbReference type="EMBL" id="CAJVPS010058426">
    <property type="protein sequence ID" value="CAG8780147.1"/>
    <property type="molecule type" value="Genomic_DNA"/>
</dbReference>
<comment type="caution">
    <text evidence="1">The sequence shown here is derived from an EMBL/GenBank/DDBJ whole genome shotgun (WGS) entry which is preliminary data.</text>
</comment>
<protein>
    <submittedName>
        <fullName evidence="1">3308_t:CDS:1</fullName>
    </submittedName>
</protein>
<accession>A0A9N9JIF1</accession>